<keyword evidence="5 12" id="KW-0812">Transmembrane</keyword>
<comment type="similarity">
    <text evidence="12 13">Belongs to the TonB-dependent receptor family.</text>
</comment>
<comment type="subcellular location">
    <subcellularLocation>
        <location evidence="1 12">Cell outer membrane</location>
        <topology evidence="1 12">Multi-pass membrane protein</topology>
    </subcellularLocation>
</comment>
<evidence type="ECO:0000256" key="6">
    <source>
        <dbReference type="ARBA" id="ARBA00022729"/>
    </source>
</evidence>
<evidence type="ECO:0000256" key="5">
    <source>
        <dbReference type="ARBA" id="ARBA00022692"/>
    </source>
</evidence>
<evidence type="ECO:0000256" key="12">
    <source>
        <dbReference type="PROSITE-ProRule" id="PRU01360"/>
    </source>
</evidence>
<keyword evidence="8" id="KW-0406">Ion transport</keyword>
<keyword evidence="10 12" id="KW-0472">Membrane</keyword>
<dbReference type="AlphaFoldDB" id="A0A418NG25"/>
<keyword evidence="2 12" id="KW-0813">Transport</keyword>
<dbReference type="GO" id="GO:0009279">
    <property type="term" value="C:cell outer membrane"/>
    <property type="evidence" value="ECO:0007669"/>
    <property type="project" value="UniProtKB-SubCell"/>
</dbReference>
<keyword evidence="6 14" id="KW-0732">Signal</keyword>
<feature type="domain" description="TonB-dependent receptor plug" evidence="16">
    <location>
        <begin position="57"/>
        <end position="156"/>
    </location>
</feature>
<evidence type="ECO:0000313" key="18">
    <source>
        <dbReference type="Proteomes" id="UP000285092"/>
    </source>
</evidence>
<dbReference type="Pfam" id="PF00593">
    <property type="entry name" value="TonB_dep_Rec_b-barrel"/>
    <property type="match status" value="1"/>
</dbReference>
<evidence type="ECO:0000256" key="3">
    <source>
        <dbReference type="ARBA" id="ARBA00022452"/>
    </source>
</evidence>
<dbReference type="Gene3D" id="2.170.130.10">
    <property type="entry name" value="TonB-dependent receptor, plug domain"/>
    <property type="match status" value="1"/>
</dbReference>
<name>A0A418NG25_9SPHN</name>
<feature type="domain" description="TonB-dependent receptor-like beta-barrel" evidence="15">
    <location>
        <begin position="321"/>
        <end position="815"/>
    </location>
</feature>
<evidence type="ECO:0000313" key="17">
    <source>
        <dbReference type="EMBL" id="RIV76933.1"/>
    </source>
</evidence>
<dbReference type="OrthoDB" id="593427at2"/>
<dbReference type="PROSITE" id="PS52016">
    <property type="entry name" value="TONB_DEPENDENT_REC_3"/>
    <property type="match status" value="1"/>
</dbReference>
<dbReference type="InterPro" id="IPR036942">
    <property type="entry name" value="Beta-barrel_TonB_sf"/>
</dbReference>
<evidence type="ECO:0000259" key="15">
    <source>
        <dbReference type="Pfam" id="PF00593"/>
    </source>
</evidence>
<organism evidence="17 18">
    <name type="scientific">Pelagerythrobacter aerophilus</name>
    <dbReference type="NCBI Taxonomy" id="2306995"/>
    <lineage>
        <taxon>Bacteria</taxon>
        <taxon>Pseudomonadati</taxon>
        <taxon>Pseudomonadota</taxon>
        <taxon>Alphaproteobacteria</taxon>
        <taxon>Sphingomonadales</taxon>
        <taxon>Erythrobacteraceae</taxon>
        <taxon>Pelagerythrobacter</taxon>
    </lineage>
</organism>
<keyword evidence="3 12" id="KW-1134">Transmembrane beta strand</keyword>
<dbReference type="InterPro" id="IPR012910">
    <property type="entry name" value="Plug_dom"/>
</dbReference>
<reference evidence="17 18" key="1">
    <citation type="submission" date="2018-08" db="EMBL/GenBank/DDBJ databases">
        <title>Altererythrobacter sp.Ery1 and Ery12, the genome sequencing of novel strains in genus Alterythrobacter.</title>
        <authorList>
            <person name="Cheng H."/>
            <person name="Wu Y.-H."/>
            <person name="Fang C."/>
            <person name="Xu X.-W."/>
        </authorList>
    </citation>
    <scope>NUCLEOTIDE SEQUENCE [LARGE SCALE GENOMIC DNA]</scope>
    <source>
        <strain evidence="17 18">Ery1</strain>
    </source>
</reference>
<evidence type="ECO:0000256" key="11">
    <source>
        <dbReference type="ARBA" id="ARBA00023237"/>
    </source>
</evidence>
<dbReference type="SUPFAM" id="SSF56935">
    <property type="entry name" value="Porins"/>
    <property type="match status" value="1"/>
</dbReference>
<dbReference type="GO" id="GO:0015344">
    <property type="term" value="F:siderophore uptake transmembrane transporter activity"/>
    <property type="evidence" value="ECO:0007669"/>
    <property type="project" value="TreeGrafter"/>
</dbReference>
<accession>A0A418NG25</accession>
<dbReference type="PANTHER" id="PTHR32552">
    <property type="entry name" value="FERRICHROME IRON RECEPTOR-RELATED"/>
    <property type="match status" value="1"/>
</dbReference>
<evidence type="ECO:0000256" key="1">
    <source>
        <dbReference type="ARBA" id="ARBA00004571"/>
    </source>
</evidence>
<dbReference type="EMBL" id="QXFK01000018">
    <property type="protein sequence ID" value="RIV76933.1"/>
    <property type="molecule type" value="Genomic_DNA"/>
</dbReference>
<sequence length="850" mass="91944">MKLKYLLAASVVSLSAAAVMPSAAYAQSTGSVDFENDDVIIVTGTRDSDVGGVDVPNTPKAKQVLTEEVIRRQRPGQTVNDIINLVPGVSFQNNDPWGSGGGGFTIRGFGADRVSQTLDGLPLNDSGNYALYTNQQIDPEILEQVNVNLGVTDVDSPTASATGGTVNLRTRVPGETFGVVATASYGNIFAEGAGDRPYVRAFGMVDSGDITGFGTRAFVSASWTRYDNPFNNYGEVRKQQYNGRLYQEIGSNGDFISVAGHYNENRNNFFGSFDVLDLKELVQNGEGRDRFYEINYPCTIPAGQLGGGFGQGTPGVADTWSDSSSSGNCGVEFDRRYNPSNTGNIRGSSRFTLSDGLTLTVDPSFQYVKANGGGVEDLREGFQTIGGVQYTGFIGGGYYYGMDLNGDGDLLDRVAGTDPSQTRTHRYGVIANLIYDINDDHSVRLAYTLDHARHRQTGQTGFLWADGEPFDVFPMNDPVLTSDGYALNKRDRLSYAILNQVSGEYRGTFGPLGIVAGLRLPFFKRELNQNCFTTSASGFVDCLGNQDTTAYEAANPENAPPQTRTYKYDKLLPNVGLTYDFGNVSLFANYAKGLSVPGTDPLYDSLFLADVRESQPVPETTDSFDVGVRYGLGNNLTAQIAGWYTRYNNRLASAYDPILDETLYRNLGRVDKYGIDGSVAWSPTPNTLLYVFGSFNNSEIKDDVLGGQCGLDDEGMADPARFGCTVATVGEDYYLPTAGNRESGSPKYTVGARGQINFGPVEFGAQVKYTGKRFVNDLNDTTVPSYTLVDLDVRYTLGEFAPGKEAALQLNVTNLFDELYVGYYGGSLDSVPFAQIGAPRAASISLVVGY</sequence>
<dbReference type="Proteomes" id="UP000285092">
    <property type="component" value="Unassembled WGS sequence"/>
</dbReference>
<feature type="chain" id="PRO_5019037838" evidence="14">
    <location>
        <begin position="27"/>
        <end position="850"/>
    </location>
</feature>
<dbReference type="PANTHER" id="PTHR32552:SF89">
    <property type="entry name" value="CATECHOLATE SIDEROPHORE RECEPTOR FIU"/>
    <property type="match status" value="1"/>
</dbReference>
<evidence type="ECO:0000256" key="9">
    <source>
        <dbReference type="ARBA" id="ARBA00023077"/>
    </source>
</evidence>
<dbReference type="RefSeq" id="WP_119513991.1">
    <property type="nucleotide sequence ID" value="NZ_QXFK01000018.1"/>
</dbReference>
<evidence type="ECO:0000256" key="2">
    <source>
        <dbReference type="ARBA" id="ARBA00022448"/>
    </source>
</evidence>
<proteinExistence type="inferred from homology"/>
<evidence type="ECO:0000259" key="16">
    <source>
        <dbReference type="Pfam" id="PF07715"/>
    </source>
</evidence>
<keyword evidence="18" id="KW-1185">Reference proteome</keyword>
<dbReference type="Pfam" id="PF07715">
    <property type="entry name" value="Plug"/>
    <property type="match status" value="1"/>
</dbReference>
<keyword evidence="9 13" id="KW-0798">TonB box</keyword>
<protein>
    <submittedName>
        <fullName evidence="17">TonB-dependent receptor</fullName>
    </submittedName>
</protein>
<evidence type="ECO:0000256" key="7">
    <source>
        <dbReference type="ARBA" id="ARBA00023004"/>
    </source>
</evidence>
<comment type="caution">
    <text evidence="17">The sequence shown here is derived from an EMBL/GenBank/DDBJ whole genome shotgun (WGS) entry which is preliminary data.</text>
</comment>
<dbReference type="InterPro" id="IPR037066">
    <property type="entry name" value="Plug_dom_sf"/>
</dbReference>
<keyword evidence="11 12" id="KW-0998">Cell outer membrane</keyword>
<gene>
    <name evidence="17" type="ORF">D2V04_12445</name>
</gene>
<evidence type="ECO:0000256" key="4">
    <source>
        <dbReference type="ARBA" id="ARBA00022496"/>
    </source>
</evidence>
<evidence type="ECO:0000256" key="10">
    <source>
        <dbReference type="ARBA" id="ARBA00023136"/>
    </source>
</evidence>
<keyword evidence="4" id="KW-0410">Iron transport</keyword>
<evidence type="ECO:0000256" key="13">
    <source>
        <dbReference type="RuleBase" id="RU003357"/>
    </source>
</evidence>
<dbReference type="Gene3D" id="2.40.170.20">
    <property type="entry name" value="TonB-dependent receptor, beta-barrel domain"/>
    <property type="match status" value="1"/>
</dbReference>
<keyword evidence="7" id="KW-0408">Iron</keyword>
<feature type="signal peptide" evidence="14">
    <location>
        <begin position="1"/>
        <end position="26"/>
    </location>
</feature>
<evidence type="ECO:0000256" key="14">
    <source>
        <dbReference type="SAM" id="SignalP"/>
    </source>
</evidence>
<dbReference type="InterPro" id="IPR039426">
    <property type="entry name" value="TonB-dep_rcpt-like"/>
</dbReference>
<dbReference type="InterPro" id="IPR000531">
    <property type="entry name" value="Beta-barrel_TonB"/>
</dbReference>
<keyword evidence="17" id="KW-0675">Receptor</keyword>
<evidence type="ECO:0000256" key="8">
    <source>
        <dbReference type="ARBA" id="ARBA00023065"/>
    </source>
</evidence>